<reference evidence="2" key="1">
    <citation type="journal article" date="2021" name="Sci. Rep.">
        <title>Diploid genomic architecture of Nitzschia inconspicua, an elite biomass production diatom.</title>
        <authorList>
            <person name="Oliver A."/>
            <person name="Podell S."/>
            <person name="Pinowska A."/>
            <person name="Traller J.C."/>
            <person name="Smith S.R."/>
            <person name="McClure R."/>
            <person name="Beliaev A."/>
            <person name="Bohutskyi P."/>
            <person name="Hill E.A."/>
            <person name="Rabines A."/>
            <person name="Zheng H."/>
            <person name="Allen L.Z."/>
            <person name="Kuo A."/>
            <person name="Grigoriev I.V."/>
            <person name="Allen A.E."/>
            <person name="Hazlebeck D."/>
            <person name="Allen E.E."/>
        </authorList>
    </citation>
    <scope>NUCLEOTIDE SEQUENCE</scope>
    <source>
        <strain evidence="2">Hildebrandi</strain>
    </source>
</reference>
<evidence type="ECO:0000313" key="3">
    <source>
        <dbReference type="Proteomes" id="UP000693970"/>
    </source>
</evidence>
<organism evidence="2 3">
    <name type="scientific">Nitzschia inconspicua</name>
    <dbReference type="NCBI Taxonomy" id="303405"/>
    <lineage>
        <taxon>Eukaryota</taxon>
        <taxon>Sar</taxon>
        <taxon>Stramenopiles</taxon>
        <taxon>Ochrophyta</taxon>
        <taxon>Bacillariophyta</taxon>
        <taxon>Bacillariophyceae</taxon>
        <taxon>Bacillariophycidae</taxon>
        <taxon>Bacillariales</taxon>
        <taxon>Bacillariaceae</taxon>
        <taxon>Nitzschia</taxon>
    </lineage>
</organism>
<dbReference type="OrthoDB" id="44545at2759"/>
<protein>
    <submittedName>
        <fullName evidence="2">Uncharacterized protein</fullName>
    </submittedName>
</protein>
<evidence type="ECO:0000313" key="2">
    <source>
        <dbReference type="EMBL" id="KAG7353589.1"/>
    </source>
</evidence>
<feature type="compositionally biased region" description="Polar residues" evidence="1">
    <location>
        <begin position="1"/>
        <end position="18"/>
    </location>
</feature>
<proteinExistence type="predicted"/>
<feature type="region of interest" description="Disordered" evidence="1">
    <location>
        <begin position="1"/>
        <end position="40"/>
    </location>
</feature>
<reference evidence="2" key="2">
    <citation type="submission" date="2021-04" db="EMBL/GenBank/DDBJ databases">
        <authorList>
            <person name="Podell S."/>
        </authorList>
    </citation>
    <scope>NUCLEOTIDE SEQUENCE</scope>
    <source>
        <strain evidence="2">Hildebrandi</strain>
    </source>
</reference>
<dbReference type="AlphaFoldDB" id="A0A9K3L1Q8"/>
<comment type="caution">
    <text evidence="2">The sequence shown here is derived from an EMBL/GenBank/DDBJ whole genome shotgun (WGS) entry which is preliminary data.</text>
</comment>
<name>A0A9K3L1Q8_9STRA</name>
<gene>
    <name evidence="2" type="ORF">IV203_002944</name>
</gene>
<dbReference type="Proteomes" id="UP000693970">
    <property type="component" value="Unassembled WGS sequence"/>
</dbReference>
<dbReference type="EMBL" id="JAGRRH010000016">
    <property type="protein sequence ID" value="KAG7353589.1"/>
    <property type="molecule type" value="Genomic_DNA"/>
</dbReference>
<sequence length="232" mass="24387">MGCASSSEVVTDPRTGQKTTKHKMGGAYPGNRRQGSNPYTPPASAFSNGQATAHFVNYGGGNALVLKQDNGVAQPQMGAMPLKQPEYIQVTLPPGVHAGQKIQVAAPDGRLNEIIIPDGFGPGMTFTVEFADEQSPPPEKYGKVEEEYTYANTGTSNYTPGYTPNLTPYVPTANNNNTTTNNYAYSAPVPTAPAVPMAAATATGLSQDDGFVSGFNNPNFIPHAGDAKPVVY</sequence>
<keyword evidence="3" id="KW-1185">Reference proteome</keyword>
<accession>A0A9K3L1Q8</accession>
<evidence type="ECO:0000256" key="1">
    <source>
        <dbReference type="SAM" id="MobiDB-lite"/>
    </source>
</evidence>